<sequence length="53" mass="5952">MRVDQKLMDGQISDWSPIGDNSKLLARNMSYIKSLNNSVGPKQKKSARSTMKP</sequence>
<dbReference type="AlphaFoldDB" id="A0A9P7DH13"/>
<accession>A0A9P7DH13</accession>
<dbReference type="RefSeq" id="XP_041159137.1">
    <property type="nucleotide sequence ID" value="XM_041310961.1"/>
</dbReference>
<dbReference type="EMBL" id="JABBWE010000036">
    <property type="protein sequence ID" value="KAG1792524.1"/>
    <property type="molecule type" value="Genomic_DNA"/>
</dbReference>
<comment type="caution">
    <text evidence="2">The sequence shown here is derived from an EMBL/GenBank/DDBJ whole genome shotgun (WGS) entry which is preliminary data.</text>
</comment>
<protein>
    <submittedName>
        <fullName evidence="2">Uncharacterized protein</fullName>
    </submittedName>
</protein>
<name>A0A9P7DH13_9AGAM</name>
<organism evidence="2 3">
    <name type="scientific">Suillus plorans</name>
    <dbReference type="NCBI Taxonomy" id="116603"/>
    <lineage>
        <taxon>Eukaryota</taxon>
        <taxon>Fungi</taxon>
        <taxon>Dikarya</taxon>
        <taxon>Basidiomycota</taxon>
        <taxon>Agaricomycotina</taxon>
        <taxon>Agaricomycetes</taxon>
        <taxon>Agaricomycetidae</taxon>
        <taxon>Boletales</taxon>
        <taxon>Suillineae</taxon>
        <taxon>Suillaceae</taxon>
        <taxon>Suillus</taxon>
    </lineage>
</organism>
<evidence type="ECO:0000313" key="2">
    <source>
        <dbReference type="EMBL" id="KAG1792524.1"/>
    </source>
</evidence>
<dbReference type="OrthoDB" id="2162691at2759"/>
<evidence type="ECO:0000313" key="3">
    <source>
        <dbReference type="Proteomes" id="UP000719766"/>
    </source>
</evidence>
<dbReference type="GeneID" id="64604725"/>
<reference evidence="2" key="1">
    <citation type="journal article" date="2020" name="New Phytol.">
        <title>Comparative genomics reveals dynamic genome evolution in host specialist ectomycorrhizal fungi.</title>
        <authorList>
            <person name="Lofgren L.A."/>
            <person name="Nguyen N.H."/>
            <person name="Vilgalys R."/>
            <person name="Ruytinx J."/>
            <person name="Liao H.L."/>
            <person name="Branco S."/>
            <person name="Kuo A."/>
            <person name="LaButti K."/>
            <person name="Lipzen A."/>
            <person name="Andreopoulos W."/>
            <person name="Pangilinan J."/>
            <person name="Riley R."/>
            <person name="Hundley H."/>
            <person name="Na H."/>
            <person name="Barry K."/>
            <person name="Grigoriev I.V."/>
            <person name="Stajich J.E."/>
            <person name="Kennedy P.G."/>
        </authorList>
    </citation>
    <scope>NUCLEOTIDE SEQUENCE</scope>
    <source>
        <strain evidence="2">S12</strain>
    </source>
</reference>
<proteinExistence type="predicted"/>
<dbReference type="Proteomes" id="UP000719766">
    <property type="component" value="Unassembled WGS sequence"/>
</dbReference>
<gene>
    <name evidence="2" type="ORF">HD556DRAFT_562138</name>
</gene>
<feature type="region of interest" description="Disordered" evidence="1">
    <location>
        <begin position="34"/>
        <end position="53"/>
    </location>
</feature>
<evidence type="ECO:0000256" key="1">
    <source>
        <dbReference type="SAM" id="MobiDB-lite"/>
    </source>
</evidence>
<keyword evidence="3" id="KW-1185">Reference proteome</keyword>